<dbReference type="RefSeq" id="XP_071917018.1">
    <property type="nucleotide sequence ID" value="XM_072060917.1"/>
</dbReference>
<reference evidence="4" key="1">
    <citation type="submission" date="2025-08" db="UniProtKB">
        <authorList>
            <consortium name="RefSeq"/>
        </authorList>
    </citation>
    <scope>IDENTIFICATION</scope>
    <source>
        <tissue evidence="4">Leaves</tissue>
    </source>
</reference>
<evidence type="ECO:0000259" key="1">
    <source>
        <dbReference type="Pfam" id="PF00078"/>
    </source>
</evidence>
<dbReference type="Gene3D" id="3.10.10.10">
    <property type="entry name" value="HIV Type 1 Reverse Transcriptase, subunit A, domain 1"/>
    <property type="match status" value="1"/>
</dbReference>
<proteinExistence type="predicted"/>
<dbReference type="InterPro" id="IPR000477">
    <property type="entry name" value="RT_dom"/>
</dbReference>
<dbReference type="InterPro" id="IPR041577">
    <property type="entry name" value="RT_RNaseH_2"/>
</dbReference>
<dbReference type="PANTHER" id="PTHR33064">
    <property type="entry name" value="POL PROTEIN"/>
    <property type="match status" value="1"/>
</dbReference>
<feature type="domain" description="Reverse transcriptase/retrotransposon-derived protein RNase H-like" evidence="2">
    <location>
        <begin position="92"/>
        <end position="138"/>
    </location>
</feature>
<organism evidence="3 4">
    <name type="scientific">Coffea arabica</name>
    <name type="common">Arabian coffee</name>
    <dbReference type="NCBI Taxonomy" id="13443"/>
    <lineage>
        <taxon>Eukaryota</taxon>
        <taxon>Viridiplantae</taxon>
        <taxon>Streptophyta</taxon>
        <taxon>Embryophyta</taxon>
        <taxon>Tracheophyta</taxon>
        <taxon>Spermatophyta</taxon>
        <taxon>Magnoliopsida</taxon>
        <taxon>eudicotyledons</taxon>
        <taxon>Gunneridae</taxon>
        <taxon>Pentapetalae</taxon>
        <taxon>asterids</taxon>
        <taxon>lamiids</taxon>
        <taxon>Gentianales</taxon>
        <taxon>Rubiaceae</taxon>
        <taxon>Ixoroideae</taxon>
        <taxon>Gardenieae complex</taxon>
        <taxon>Bertiereae - Coffeeae clade</taxon>
        <taxon>Coffeeae</taxon>
        <taxon>Coffea</taxon>
    </lineage>
</organism>
<dbReference type="PANTHER" id="PTHR33064:SF40">
    <property type="entry name" value="REVERSE TRANSCRIPTASE_RETROTRANSPOSON-DERIVED PROTEIN RNASE H-LIKE DOMAIN-CONTAINING PROTEIN"/>
    <property type="match status" value="1"/>
</dbReference>
<dbReference type="Gene3D" id="3.30.70.270">
    <property type="match status" value="2"/>
</dbReference>
<evidence type="ECO:0000313" key="3">
    <source>
        <dbReference type="Proteomes" id="UP001652660"/>
    </source>
</evidence>
<protein>
    <submittedName>
        <fullName evidence="4">Uncharacterized mitochondrial protein AtMg00860-like</fullName>
    </submittedName>
</protein>
<dbReference type="Pfam" id="PF17919">
    <property type="entry name" value="RT_RNaseH_2"/>
    <property type="match status" value="1"/>
</dbReference>
<dbReference type="SUPFAM" id="SSF56672">
    <property type="entry name" value="DNA/RNA polymerases"/>
    <property type="match status" value="1"/>
</dbReference>
<accession>A0ABM4VBW7</accession>
<dbReference type="Proteomes" id="UP001652660">
    <property type="component" value="Chromosome 8e"/>
</dbReference>
<name>A0ABM4VBW7_COFAR</name>
<evidence type="ECO:0000259" key="2">
    <source>
        <dbReference type="Pfam" id="PF17919"/>
    </source>
</evidence>
<dbReference type="GeneID" id="140012641"/>
<dbReference type="InterPro" id="IPR043128">
    <property type="entry name" value="Rev_trsase/Diguanyl_cyclase"/>
</dbReference>
<feature type="domain" description="Reverse transcriptase" evidence="1">
    <location>
        <begin position="4"/>
        <end position="57"/>
    </location>
</feature>
<keyword evidence="3" id="KW-1185">Reference proteome</keyword>
<dbReference type="InterPro" id="IPR043502">
    <property type="entry name" value="DNA/RNA_pol_sf"/>
</dbReference>
<sequence>MEDRHKTTFRTHQGLYEFKVMPFGLTNAPTTFQNLMNQVFREQLRKYVIVFFDDILLKGFLGLTRYYRKFVKGYEFIAKPLTVLLKKGGFHWNEEAEKAFQKLKMSMYNTPVLALPDFNKPFIIEIDACYEGVGAVLM</sequence>
<dbReference type="Pfam" id="PF00078">
    <property type="entry name" value="RVT_1"/>
    <property type="match status" value="1"/>
</dbReference>
<dbReference type="CDD" id="cd01647">
    <property type="entry name" value="RT_LTR"/>
    <property type="match status" value="1"/>
</dbReference>
<evidence type="ECO:0000313" key="4">
    <source>
        <dbReference type="RefSeq" id="XP_071917018.1"/>
    </source>
</evidence>
<gene>
    <name evidence="4" type="primary">LOC140012641</name>
</gene>
<dbReference type="InterPro" id="IPR051320">
    <property type="entry name" value="Viral_Replic_Matur_Polypro"/>
</dbReference>